<dbReference type="SMART" id="SM00020">
    <property type="entry name" value="Tryp_SPc"/>
    <property type="match status" value="1"/>
</dbReference>
<keyword evidence="7 10" id="KW-0720">Serine protease</keyword>
<dbReference type="PATRIC" id="fig|1177179.3.peg.881"/>
<reference evidence="14 15" key="1">
    <citation type="journal article" date="2012" name="J. Bacteriol.">
        <title>Genome Sequence of the Alkane-Degrading Bacterium Alcanivorax hongdengensis Type Strain A-11-3.</title>
        <authorList>
            <person name="Lai Q."/>
            <person name="Shao Z."/>
        </authorList>
    </citation>
    <scope>NUCLEOTIDE SEQUENCE [LARGE SCALE GENOMIC DNA]</scope>
    <source>
        <strain evidence="14 15">A-11-3</strain>
    </source>
</reference>
<dbReference type="GO" id="GO:0004252">
    <property type="term" value="F:serine-type endopeptidase activity"/>
    <property type="evidence" value="ECO:0007669"/>
    <property type="project" value="InterPro"/>
</dbReference>
<keyword evidence="5 12" id="KW-0732">Signal</keyword>
<evidence type="ECO:0000313" key="15">
    <source>
        <dbReference type="Proteomes" id="UP000010164"/>
    </source>
</evidence>
<evidence type="ECO:0000256" key="12">
    <source>
        <dbReference type="SAM" id="SignalP"/>
    </source>
</evidence>
<organism evidence="14 15">
    <name type="scientific">Alcanivorax hongdengensis A-11-3</name>
    <dbReference type="NCBI Taxonomy" id="1177179"/>
    <lineage>
        <taxon>Bacteria</taxon>
        <taxon>Pseudomonadati</taxon>
        <taxon>Pseudomonadota</taxon>
        <taxon>Gammaproteobacteria</taxon>
        <taxon>Oceanospirillales</taxon>
        <taxon>Alcanivoracaceae</taxon>
        <taxon>Alcanivorax</taxon>
    </lineage>
</organism>
<dbReference type="GO" id="GO:0005576">
    <property type="term" value="C:extracellular region"/>
    <property type="evidence" value="ECO:0007669"/>
    <property type="project" value="UniProtKB-SubCell"/>
</dbReference>
<dbReference type="AlphaFoldDB" id="L0WEN9"/>
<feature type="region of interest" description="Disordered" evidence="11">
    <location>
        <begin position="503"/>
        <end position="523"/>
    </location>
</feature>
<comment type="subcellular location">
    <subcellularLocation>
        <location evidence="1">Secreted</location>
    </subcellularLocation>
</comment>
<dbReference type="InterPro" id="IPR043504">
    <property type="entry name" value="Peptidase_S1_PA_chymotrypsin"/>
</dbReference>
<feature type="chain" id="PRO_5003947923" evidence="12">
    <location>
        <begin position="21"/>
        <end position="547"/>
    </location>
</feature>
<comment type="caution">
    <text evidence="14">The sequence shown here is derived from an EMBL/GenBank/DDBJ whole genome shotgun (WGS) entry which is preliminary data.</text>
</comment>
<protein>
    <submittedName>
        <fullName evidence="14">Serine endopeptidase</fullName>
    </submittedName>
</protein>
<dbReference type="EMBL" id="AMRJ01000004">
    <property type="protein sequence ID" value="EKF75194.1"/>
    <property type="molecule type" value="Genomic_DNA"/>
</dbReference>
<evidence type="ECO:0000256" key="11">
    <source>
        <dbReference type="SAM" id="MobiDB-lite"/>
    </source>
</evidence>
<evidence type="ECO:0000256" key="2">
    <source>
        <dbReference type="ARBA" id="ARBA00007664"/>
    </source>
</evidence>
<sequence>MYRLCLALLLSLGLIQAVSALEAQPRIIGGQDVTQVRPWMAEVEISRSGDPQKTSTLCGGALIAPNWVLTAAHCVTASGTTLTPDILFVSLGSLDRQATPAERLAVSAVHIHQNYDSSIYHNDLALLKLSSASSMTPINLAKSSVIDQLVRGPADEALLALGWGKTETETLSDALQQARLDYVSDAYCASQWGNLTAQQICAGEMNPVAGVEQDTCRGDSGGPLVYEKDGQTWLVGVTSYGNAECATPGVPGVYTRVSSYLAWLESASDGDLVDLSDSLPSTPVYQTPGVPVTVQTRITNASAISSARRVGLRIEHKPGLQVSAQGLNCTDYRGYTDCTSYLSLVRDASTSTLTLTLSSSEEWYDDIRIHPISQSHDYFQDGNGAFRLVFSDKPDVALTLTSTKRDDGRVSVRARVTNHASHRTAARVRLGVSLPGGWQGDLPADCYGSASIQCGLGDLAPGASAEREWLLEGSGNGAMQVSVWTDNGDYPTGDTYDYTVPAQARKSQAQSRSASEGGSSGGGGGGGSLSLGLFGLLSVLVLRRIHQ</sequence>
<dbReference type="InterPro" id="IPR001254">
    <property type="entry name" value="Trypsin_dom"/>
</dbReference>
<dbReference type="STRING" id="1177179.A11A3_04420"/>
<dbReference type="PROSITE" id="PS00134">
    <property type="entry name" value="TRYPSIN_HIS"/>
    <property type="match status" value="1"/>
</dbReference>
<feature type="signal peptide" evidence="12">
    <location>
        <begin position="1"/>
        <end position="20"/>
    </location>
</feature>
<evidence type="ECO:0000256" key="8">
    <source>
        <dbReference type="ARBA" id="ARBA00023145"/>
    </source>
</evidence>
<accession>L0WEN9</accession>
<dbReference type="Gene3D" id="2.40.10.10">
    <property type="entry name" value="Trypsin-like serine proteases"/>
    <property type="match status" value="1"/>
</dbReference>
<dbReference type="CDD" id="cd00190">
    <property type="entry name" value="Tryp_SPc"/>
    <property type="match status" value="1"/>
</dbReference>
<name>L0WEN9_9GAMM</name>
<evidence type="ECO:0000256" key="3">
    <source>
        <dbReference type="ARBA" id="ARBA00022525"/>
    </source>
</evidence>
<dbReference type="GO" id="GO:0006508">
    <property type="term" value="P:proteolysis"/>
    <property type="evidence" value="ECO:0007669"/>
    <property type="project" value="UniProtKB-KW"/>
</dbReference>
<dbReference type="PRINTS" id="PR00722">
    <property type="entry name" value="CHYMOTRYPSIN"/>
</dbReference>
<comment type="similarity">
    <text evidence="2">Belongs to the peptidase S1 family.</text>
</comment>
<keyword evidence="15" id="KW-1185">Reference proteome</keyword>
<dbReference type="FunFam" id="2.40.10.10:FF:000146">
    <property type="entry name" value="Serine protease 53"/>
    <property type="match status" value="1"/>
</dbReference>
<dbReference type="Pfam" id="PF00089">
    <property type="entry name" value="Trypsin"/>
    <property type="match status" value="1"/>
</dbReference>
<evidence type="ECO:0000256" key="1">
    <source>
        <dbReference type="ARBA" id="ARBA00004613"/>
    </source>
</evidence>
<feature type="compositionally biased region" description="Low complexity" evidence="11">
    <location>
        <begin position="503"/>
        <end position="517"/>
    </location>
</feature>
<evidence type="ECO:0000256" key="7">
    <source>
        <dbReference type="ARBA" id="ARBA00022825"/>
    </source>
</evidence>
<evidence type="ECO:0000256" key="4">
    <source>
        <dbReference type="ARBA" id="ARBA00022670"/>
    </source>
</evidence>
<proteinExistence type="inferred from homology"/>
<dbReference type="SUPFAM" id="SSF50494">
    <property type="entry name" value="Trypsin-like serine proteases"/>
    <property type="match status" value="1"/>
</dbReference>
<dbReference type="InterPro" id="IPR018114">
    <property type="entry name" value="TRYPSIN_HIS"/>
</dbReference>
<dbReference type="InterPro" id="IPR001314">
    <property type="entry name" value="Peptidase_S1A"/>
</dbReference>
<dbReference type="InterPro" id="IPR033116">
    <property type="entry name" value="TRYPSIN_SER"/>
</dbReference>
<keyword evidence="6 10" id="KW-0378">Hydrolase</keyword>
<evidence type="ECO:0000256" key="6">
    <source>
        <dbReference type="ARBA" id="ARBA00022801"/>
    </source>
</evidence>
<evidence type="ECO:0000313" key="14">
    <source>
        <dbReference type="EMBL" id="EKF75194.1"/>
    </source>
</evidence>
<keyword evidence="4 10" id="KW-0645">Protease</keyword>
<dbReference type="eggNOG" id="COG5640">
    <property type="taxonomic scope" value="Bacteria"/>
</dbReference>
<dbReference type="InterPro" id="IPR009003">
    <property type="entry name" value="Peptidase_S1_PA"/>
</dbReference>
<evidence type="ECO:0000256" key="10">
    <source>
        <dbReference type="RuleBase" id="RU363034"/>
    </source>
</evidence>
<dbReference type="PANTHER" id="PTHR24276:SF98">
    <property type="entry name" value="FI18310P1-RELATED"/>
    <property type="match status" value="1"/>
</dbReference>
<dbReference type="RefSeq" id="WP_008928069.1">
    <property type="nucleotide sequence ID" value="NZ_AMRJ01000004.1"/>
</dbReference>
<dbReference type="OrthoDB" id="9813836at2"/>
<keyword evidence="9" id="KW-1015">Disulfide bond</keyword>
<keyword evidence="3" id="KW-0964">Secreted</keyword>
<dbReference type="Proteomes" id="UP000010164">
    <property type="component" value="Unassembled WGS sequence"/>
</dbReference>
<evidence type="ECO:0000259" key="13">
    <source>
        <dbReference type="PROSITE" id="PS50240"/>
    </source>
</evidence>
<dbReference type="InterPro" id="IPR050430">
    <property type="entry name" value="Peptidase_S1"/>
</dbReference>
<gene>
    <name evidence="14" type="ORF">A11A3_04420</name>
</gene>
<evidence type="ECO:0000256" key="9">
    <source>
        <dbReference type="ARBA" id="ARBA00023157"/>
    </source>
</evidence>
<dbReference type="PANTHER" id="PTHR24276">
    <property type="entry name" value="POLYSERASE-RELATED"/>
    <property type="match status" value="1"/>
</dbReference>
<feature type="domain" description="Peptidase S1" evidence="13">
    <location>
        <begin position="27"/>
        <end position="269"/>
    </location>
</feature>
<evidence type="ECO:0000256" key="5">
    <source>
        <dbReference type="ARBA" id="ARBA00022729"/>
    </source>
</evidence>
<dbReference type="PROSITE" id="PS00135">
    <property type="entry name" value="TRYPSIN_SER"/>
    <property type="match status" value="1"/>
</dbReference>
<dbReference type="PROSITE" id="PS50240">
    <property type="entry name" value="TRYPSIN_DOM"/>
    <property type="match status" value="1"/>
</dbReference>
<keyword evidence="8" id="KW-0865">Zymogen</keyword>